<dbReference type="EMBL" id="MN739790">
    <property type="protein sequence ID" value="QHT26446.1"/>
    <property type="molecule type" value="Genomic_DNA"/>
</dbReference>
<reference evidence="1" key="1">
    <citation type="journal article" date="2020" name="Nature">
        <title>Giant virus diversity and host interactions through global metagenomics.</title>
        <authorList>
            <person name="Schulz F."/>
            <person name="Roux S."/>
            <person name="Paez-Espino D."/>
            <person name="Jungbluth S."/>
            <person name="Walsh D.A."/>
            <person name="Denef V.J."/>
            <person name="McMahon K.D."/>
            <person name="Konstantinidis K.T."/>
            <person name="Eloe-Fadrosh E.A."/>
            <person name="Kyrpides N.C."/>
            <person name="Woyke T."/>
        </authorList>
    </citation>
    <scope>NUCLEOTIDE SEQUENCE</scope>
    <source>
        <strain evidence="1">GVMAG-M-3300023179-27</strain>
    </source>
</reference>
<evidence type="ECO:0000313" key="1">
    <source>
        <dbReference type="EMBL" id="QHT26446.1"/>
    </source>
</evidence>
<sequence length="227" mass="26596">MSHSSKDKSQGSWGFYDDENNLTLEYITEIEKHILPDDLKKCKPEKQETTEDKLEKDIEELRKKIGYNKIISVKNKNNTLYLIYETNESIECNERRHEYIIKHQDKILEKIKKDIKENGLADYIIAGVALYLARGWKVTPIFPRKLGTHHRGFEFPKKIPKGFPDGLRKIAYYASVNQLDEFDNHENWYGVKERKKALKNQIELFNDDYDEKELASSSDSSLSTESS</sequence>
<protein>
    <submittedName>
        <fullName evidence="1">Uncharacterized protein</fullName>
    </submittedName>
</protein>
<accession>A0A6C0EBD0</accession>
<dbReference type="AlphaFoldDB" id="A0A6C0EBD0"/>
<name>A0A6C0EBD0_9ZZZZ</name>
<organism evidence="1">
    <name type="scientific">viral metagenome</name>
    <dbReference type="NCBI Taxonomy" id="1070528"/>
    <lineage>
        <taxon>unclassified sequences</taxon>
        <taxon>metagenomes</taxon>
        <taxon>organismal metagenomes</taxon>
    </lineage>
</organism>
<proteinExistence type="predicted"/>